<feature type="compositionally biased region" description="Basic and acidic residues" evidence="1">
    <location>
        <begin position="225"/>
        <end position="242"/>
    </location>
</feature>
<feature type="region of interest" description="Disordered" evidence="1">
    <location>
        <begin position="678"/>
        <end position="774"/>
    </location>
</feature>
<accession>A0A8H6HAB7</accession>
<feature type="compositionally biased region" description="Basic and acidic residues" evidence="1">
    <location>
        <begin position="69"/>
        <end position="99"/>
    </location>
</feature>
<dbReference type="AlphaFoldDB" id="A0A8H6HAB7"/>
<proteinExistence type="predicted"/>
<dbReference type="Proteomes" id="UP000521943">
    <property type="component" value="Unassembled WGS sequence"/>
</dbReference>
<protein>
    <recommendedName>
        <fullName evidence="4">Retrotransposon gag domain-containing protein</fullName>
    </recommendedName>
</protein>
<feature type="region of interest" description="Disordered" evidence="1">
    <location>
        <begin position="28"/>
        <end position="150"/>
    </location>
</feature>
<gene>
    <name evidence="2" type="ORF">DFP72DRAFT_858902</name>
</gene>
<keyword evidence="3" id="KW-1185">Reference proteome</keyword>
<feature type="region of interest" description="Disordered" evidence="1">
    <location>
        <begin position="283"/>
        <end position="302"/>
    </location>
</feature>
<dbReference type="OrthoDB" id="3205788at2759"/>
<feature type="compositionally biased region" description="Acidic residues" evidence="1">
    <location>
        <begin position="765"/>
        <end position="774"/>
    </location>
</feature>
<evidence type="ECO:0000256" key="1">
    <source>
        <dbReference type="SAM" id="MobiDB-lite"/>
    </source>
</evidence>
<feature type="region of interest" description="Disordered" evidence="1">
    <location>
        <begin position="214"/>
        <end position="243"/>
    </location>
</feature>
<feature type="compositionally biased region" description="Low complexity" evidence="1">
    <location>
        <begin position="101"/>
        <end position="116"/>
    </location>
</feature>
<dbReference type="EMBL" id="JACGCI010000146">
    <property type="protein sequence ID" value="KAF6743364.1"/>
    <property type="molecule type" value="Genomic_DNA"/>
</dbReference>
<sequence length="1041" mass="116385">MATPTYRMTRSRATAAAGVPAGIATHAVGSTAAAAPSNQPQAQNPTDNQEPEQIAGDLTGYETPDDAEASGRRHTTDDGHDRYDLHQAAHYDAEAEPHGLADASDAPDARAAAPRAVDQTSYQAGAGGADHVHYRNPPSHPPGGRRRALSLDSLNGEGRVNLGLRAATQVGQAGVASREPSPDVPDPAIAQAERNLSRDDREVIYRRYQNATVLNDRPDTPSTEHAPEHRALNKGKGPDPRDWGNVVVPQEEADPEVQQAMLNSFGKRLRDDAYQGASRDVYQRGPDNGPSRMSSIIPNAPPNLRDHRARRATSALPIDQLSAHSVLGRMRDIDNARIIDAADENLRYASRAPTHFSAGGHAAPPREYYARDPTYDVRYPIDPVRAQAPENAAERPRSRERNLYDRRRADFDVQRDRRLPPHMERARREQEMLQNNPPHPEPMPVQDARFGEAPDRGRDGFPRRGDMGAHPAAPMAPPAMYPPMQQPAYPPHMAPAGYPYAQNGPYANYAPPNWYQAPPPFMMMQAPKVPLTAPKSYKGNADLKTYTAFHHAATQYCRRGRVPLEEQVEVISPFLEGRAQQYFLGLQAVNSPLIGDLPRFLDGLFNHCFPRNYKAKLRDEIHSFKQGSRSVWEYAYELTYKLDTIGLNDARERVYRFPPKRLSTPTRWCPERRLRLAIRTSPETTESSPDDSDDDSDDSDNENDAAAPAKSASETRRTSEDEFEGMPDLQTLSGSSDMSYSDLPDLQSITTRSRDPWAENYCSSDSEDDCVDEPDMDEDVAARLRRTQHMEDELSDVVAQALNAGAPYPGDGASVPLAGEVVEPGERFELIKVDCQDAQYEPIYTIYDHYQHDMETVPIAELRNPSFNIGLWYAEIRSRRSELIDAEQALVHWMHAHPAESTSIGRGFEQRMEFILHMGEPYPSDDPTDAPGFNRMNRFSVQRDPRSHEYLLVTDLRRNIMRSVRSSEAETPGFDLVSCPKRNFIVLSLARPTSTAAPIIRLRLVQARGNEWHRSPPTYILSEMFGGNGKRENYADVERQL</sequence>
<feature type="region of interest" description="Disordered" evidence="1">
    <location>
        <begin position="412"/>
        <end position="446"/>
    </location>
</feature>
<evidence type="ECO:0008006" key="4">
    <source>
        <dbReference type="Google" id="ProtNLM"/>
    </source>
</evidence>
<feature type="compositionally biased region" description="Polar residues" evidence="1">
    <location>
        <begin position="730"/>
        <end position="739"/>
    </location>
</feature>
<evidence type="ECO:0000313" key="3">
    <source>
        <dbReference type="Proteomes" id="UP000521943"/>
    </source>
</evidence>
<feature type="compositionally biased region" description="Low complexity" evidence="1">
    <location>
        <begin position="28"/>
        <end position="46"/>
    </location>
</feature>
<evidence type="ECO:0000313" key="2">
    <source>
        <dbReference type="EMBL" id="KAF6743364.1"/>
    </source>
</evidence>
<organism evidence="2 3">
    <name type="scientific">Ephemerocybe angulata</name>
    <dbReference type="NCBI Taxonomy" id="980116"/>
    <lineage>
        <taxon>Eukaryota</taxon>
        <taxon>Fungi</taxon>
        <taxon>Dikarya</taxon>
        <taxon>Basidiomycota</taxon>
        <taxon>Agaricomycotina</taxon>
        <taxon>Agaricomycetes</taxon>
        <taxon>Agaricomycetidae</taxon>
        <taxon>Agaricales</taxon>
        <taxon>Agaricineae</taxon>
        <taxon>Psathyrellaceae</taxon>
        <taxon>Ephemerocybe</taxon>
    </lineage>
</organism>
<name>A0A8H6HAB7_9AGAR</name>
<reference evidence="2 3" key="1">
    <citation type="submission" date="2020-07" db="EMBL/GenBank/DDBJ databases">
        <title>Comparative genomics of pyrophilous fungi reveals a link between fire events and developmental genes.</title>
        <authorList>
            <consortium name="DOE Joint Genome Institute"/>
            <person name="Steindorff A.S."/>
            <person name="Carver A."/>
            <person name="Calhoun S."/>
            <person name="Stillman K."/>
            <person name="Liu H."/>
            <person name="Lipzen A."/>
            <person name="Pangilinan J."/>
            <person name="Labutti K."/>
            <person name="Bruns T.D."/>
            <person name="Grigoriev I.V."/>
        </authorList>
    </citation>
    <scope>NUCLEOTIDE SEQUENCE [LARGE SCALE GENOMIC DNA]</scope>
    <source>
        <strain evidence="2 3">CBS 144469</strain>
    </source>
</reference>
<feature type="compositionally biased region" description="Basic and acidic residues" evidence="1">
    <location>
        <begin position="412"/>
        <end position="431"/>
    </location>
</feature>
<comment type="caution">
    <text evidence="2">The sequence shown here is derived from an EMBL/GenBank/DDBJ whole genome shotgun (WGS) entry which is preliminary data.</text>
</comment>
<feature type="compositionally biased region" description="Acidic residues" evidence="1">
    <location>
        <begin position="688"/>
        <end position="703"/>
    </location>
</feature>